<keyword evidence="1" id="KW-0812">Transmembrane</keyword>
<feature type="transmembrane region" description="Helical" evidence="1">
    <location>
        <begin position="20"/>
        <end position="39"/>
    </location>
</feature>
<dbReference type="RefSeq" id="WP_336495809.1">
    <property type="nucleotide sequence ID" value="NZ_JBAWSY010000001.1"/>
</dbReference>
<organism evidence="2 3">
    <name type="scientific">Psychrobacillus mangrovi</name>
    <dbReference type="NCBI Taxonomy" id="3117745"/>
    <lineage>
        <taxon>Bacteria</taxon>
        <taxon>Bacillati</taxon>
        <taxon>Bacillota</taxon>
        <taxon>Bacilli</taxon>
        <taxon>Bacillales</taxon>
        <taxon>Bacillaceae</taxon>
        <taxon>Psychrobacillus</taxon>
    </lineage>
</organism>
<comment type="caution">
    <text evidence="2">The sequence shown here is derived from an EMBL/GenBank/DDBJ whole genome shotgun (WGS) entry which is preliminary data.</text>
</comment>
<keyword evidence="1" id="KW-1133">Transmembrane helix</keyword>
<keyword evidence="1" id="KW-0472">Membrane</keyword>
<reference evidence="2 3" key="1">
    <citation type="submission" date="2024-01" db="EMBL/GenBank/DDBJ databases">
        <title>Seven novel Bacillus-like species.</title>
        <authorList>
            <person name="Liu G."/>
        </authorList>
    </citation>
    <scope>NUCLEOTIDE SEQUENCE [LARGE SCALE GENOMIC DNA]</scope>
    <source>
        <strain evidence="2 3">FJAT-51614</strain>
    </source>
</reference>
<proteinExistence type="predicted"/>
<sequence>MKEQFEKDEIIVKEELHITYHFSILFTILGSLSIFLLLSNKVESLNLFIILLSITAGGLPLGLSGAFLDYKFSEIRAKNKKVL</sequence>
<feature type="transmembrane region" description="Helical" evidence="1">
    <location>
        <begin position="45"/>
        <end position="68"/>
    </location>
</feature>
<evidence type="ECO:0000256" key="1">
    <source>
        <dbReference type="SAM" id="Phobius"/>
    </source>
</evidence>
<keyword evidence="3" id="KW-1185">Reference proteome</keyword>
<protein>
    <submittedName>
        <fullName evidence="2">Uncharacterized protein</fullName>
    </submittedName>
</protein>
<gene>
    <name evidence="2" type="ORF">WAX74_01090</name>
</gene>
<evidence type="ECO:0000313" key="3">
    <source>
        <dbReference type="Proteomes" id="UP001364890"/>
    </source>
</evidence>
<accession>A0ABU8F1X3</accession>
<evidence type="ECO:0000313" key="2">
    <source>
        <dbReference type="EMBL" id="MEI4768250.1"/>
    </source>
</evidence>
<dbReference type="EMBL" id="JBAWSY010000001">
    <property type="protein sequence ID" value="MEI4768250.1"/>
    <property type="molecule type" value="Genomic_DNA"/>
</dbReference>
<dbReference type="Proteomes" id="UP001364890">
    <property type="component" value="Unassembled WGS sequence"/>
</dbReference>
<name>A0ABU8F1X3_9BACI</name>